<proteinExistence type="predicted"/>
<dbReference type="InterPro" id="IPR045122">
    <property type="entry name" value="Csc1-like"/>
</dbReference>
<evidence type="ECO:0000256" key="1">
    <source>
        <dbReference type="SAM" id="Coils"/>
    </source>
</evidence>
<name>A0ABP0IQB6_9DINO</name>
<dbReference type="EMBL" id="CAXAMM010004681">
    <property type="protein sequence ID" value="CAK9004498.1"/>
    <property type="molecule type" value="Genomic_DNA"/>
</dbReference>
<evidence type="ECO:0000313" key="5">
    <source>
        <dbReference type="Proteomes" id="UP001642464"/>
    </source>
</evidence>
<feature type="transmembrane region" description="Helical" evidence="3">
    <location>
        <begin position="811"/>
        <end position="834"/>
    </location>
</feature>
<feature type="transmembrane region" description="Helical" evidence="3">
    <location>
        <begin position="487"/>
        <end position="507"/>
    </location>
</feature>
<feature type="transmembrane region" description="Helical" evidence="3">
    <location>
        <begin position="771"/>
        <end position="791"/>
    </location>
</feature>
<organism evidence="4 5">
    <name type="scientific">Durusdinium trenchii</name>
    <dbReference type="NCBI Taxonomy" id="1381693"/>
    <lineage>
        <taxon>Eukaryota</taxon>
        <taxon>Sar</taxon>
        <taxon>Alveolata</taxon>
        <taxon>Dinophyceae</taxon>
        <taxon>Suessiales</taxon>
        <taxon>Symbiodiniaceae</taxon>
        <taxon>Durusdinium</taxon>
    </lineage>
</organism>
<feature type="non-terminal residue" evidence="4">
    <location>
        <position position="1155"/>
    </location>
</feature>
<keyword evidence="5" id="KW-1185">Reference proteome</keyword>
<sequence>SQAPSLSFAARSPYRDQETMPAPASEGMESVQVVVQEIDSPDPHKAKSSTSHMTSSLSVGNVGHKSSALSVQKNANKAKIKKELRDAFLKDEEDLAETVDEKKDHKVKVTEAKEHAKQFACTDEKNQWKPMVGTGPKQLGEYGVGVQLYFEFLSDMGWLWVFLFLFTTPLLYYTLGGTMLEDFPETKTQNFAYKLMGLFTPANLGTCGQGASDCLSDEQLQARKVLPGSSQLLSEVTPALGILDFVQMFIGLAFIIWFRIYKIPAAVRIQDEANITASDFAIRVSNLPRKLSDQDHPHYEDLLKQHFEKVLTTECGVQDAFEQVAEVALIREYDGCISTFLQQGNLLEEMYEAGVAARLAKNTMEKPESSEATKKKAKKTYDSQTKKRLKLKEKILNLEATLETQSDLKDNEREVCGAFVMFETEHLKDAVVSVYKPFSNSWFARLVQPKYLRFQDWRLHVTQTCEPEELYWENMDYSWVFHKLRKFSTLAVSFLIVVLCIFILTFLRSSNSAVNTSSRPFDLWIFELASEARSVERRGPPPCMEFCQLDIFLDDFCENAGSPMEYMNFIYDNSVIWNVSQQTTLHLLQDNVKECGPNDPIYRSPACATPNINESDLSYNFITPIAVKCLRVAKKQPRGGTEQGPPMPMKVYGCPSDTVVRNGSGFFDANGAVWDRETYCLRFDDAILQGYDRPQPVRLRSDCLFPISLEAAQLAQAAGEDFRNSPRLSCFCTQQANLDTFLRIPGYRKTPAGQICEEWAWYQGTQMGIRAGGVLAVMIINNILLLVFAYLDSLGRYQTATDLASSQVFNLFFATLVNTAIVYNLIGMNFYTSSNNVFGALRFGQGPFDDLTPLWFLTIGNMLVITIVCQAACSVVLPVLWIWTVDPALRWFFARDTHSQELLNEYHIFPEWTLSLRVAETLVIVFCVFMYSSGFPILYLCGSLYCFLAYWGDKYTLLRGSRRPPGYTKSAIESAVVMMPFAIVFHAVFGLWLYGNQELFPSDWGGLKGLVEGIIGIGYAYYNEIMEVVAKGGFDVRGGNYNQYLQARMVDSARAAAEPLLWLFFAQLFYYALVILHWIFRPCIGNTVGDAMEWTLKALKIWKDAEVTKISLSEAKERDDQKGLLSYRMDANPNYEEAMVALKFDPDAETPHHKK</sequence>
<feature type="transmembrane region" description="Helical" evidence="3">
    <location>
        <begin position="1060"/>
        <end position="1080"/>
    </location>
</feature>
<dbReference type="Proteomes" id="UP001642464">
    <property type="component" value="Unassembled WGS sequence"/>
</dbReference>
<protein>
    <recommendedName>
        <fullName evidence="6">CSC1/OSCA1-like cytosolic domain-containing protein</fullName>
    </recommendedName>
</protein>
<feature type="non-terminal residue" evidence="4">
    <location>
        <position position="1"/>
    </location>
</feature>
<reference evidence="4 5" key="1">
    <citation type="submission" date="2024-02" db="EMBL/GenBank/DDBJ databases">
        <authorList>
            <person name="Chen Y."/>
            <person name="Shah S."/>
            <person name="Dougan E. K."/>
            <person name="Thang M."/>
            <person name="Chan C."/>
        </authorList>
    </citation>
    <scope>NUCLEOTIDE SEQUENCE [LARGE SCALE GENOMIC DNA]</scope>
</reference>
<feature type="transmembrane region" description="Helical" evidence="3">
    <location>
        <begin position="922"/>
        <end position="951"/>
    </location>
</feature>
<keyword evidence="3" id="KW-1133">Transmembrane helix</keyword>
<accession>A0ABP0IQB6</accession>
<evidence type="ECO:0000256" key="3">
    <source>
        <dbReference type="SAM" id="Phobius"/>
    </source>
</evidence>
<feature type="transmembrane region" description="Helical" evidence="3">
    <location>
        <begin position="971"/>
        <end position="994"/>
    </location>
</feature>
<feature type="transmembrane region" description="Helical" evidence="3">
    <location>
        <begin position="157"/>
        <end position="175"/>
    </location>
</feature>
<gene>
    <name evidence="4" type="ORF">SCF082_LOCUS8210</name>
</gene>
<evidence type="ECO:0000256" key="2">
    <source>
        <dbReference type="SAM" id="MobiDB-lite"/>
    </source>
</evidence>
<feature type="coiled-coil region" evidence="1">
    <location>
        <begin position="374"/>
        <end position="401"/>
    </location>
</feature>
<dbReference type="PANTHER" id="PTHR13018">
    <property type="entry name" value="PROBABLE MEMBRANE PROTEIN DUF221-RELATED"/>
    <property type="match status" value="1"/>
</dbReference>
<keyword evidence="1" id="KW-0175">Coiled coil</keyword>
<evidence type="ECO:0000313" key="4">
    <source>
        <dbReference type="EMBL" id="CAK9004498.1"/>
    </source>
</evidence>
<feature type="transmembrane region" description="Helical" evidence="3">
    <location>
        <begin position="854"/>
        <end position="883"/>
    </location>
</feature>
<feature type="transmembrane region" description="Helical" evidence="3">
    <location>
        <begin position="239"/>
        <end position="258"/>
    </location>
</feature>
<evidence type="ECO:0008006" key="6">
    <source>
        <dbReference type="Google" id="ProtNLM"/>
    </source>
</evidence>
<keyword evidence="3" id="KW-0812">Transmembrane</keyword>
<feature type="region of interest" description="Disordered" evidence="2">
    <location>
        <begin position="1"/>
        <end position="61"/>
    </location>
</feature>
<feature type="compositionally biased region" description="Low complexity" evidence="2">
    <location>
        <begin position="48"/>
        <end position="58"/>
    </location>
</feature>
<dbReference type="PANTHER" id="PTHR13018:SF83">
    <property type="entry name" value="RRM DOMAIN-CONTAINING PROTEIN"/>
    <property type="match status" value="1"/>
</dbReference>
<comment type="caution">
    <text evidence="4">The sequence shown here is derived from an EMBL/GenBank/DDBJ whole genome shotgun (WGS) entry which is preliminary data.</text>
</comment>
<keyword evidence="3" id="KW-0472">Membrane</keyword>